<sequence length="111" mass="13003">MMIQFLAIRKSIAHGIRLRSFYVLFFLLAIFSLQFQIKSNGTLLFLIYLVFLFLFRPPHRTTLYLALLSFLLVPILLMGQYSFTAENLAVFSYLLLILSVIQLCYSLRKNQ</sequence>
<reference evidence="2 3" key="1">
    <citation type="journal article" date="2016" name="Nat. Commun.">
        <title>Thousands of microbial genomes shed light on interconnected biogeochemical processes in an aquifer system.</title>
        <authorList>
            <person name="Anantharaman K."/>
            <person name="Brown C.T."/>
            <person name="Hug L.A."/>
            <person name="Sharon I."/>
            <person name="Castelle C.J."/>
            <person name="Probst A.J."/>
            <person name="Thomas B.C."/>
            <person name="Singh A."/>
            <person name="Wilkins M.J."/>
            <person name="Karaoz U."/>
            <person name="Brodie E.L."/>
            <person name="Williams K.H."/>
            <person name="Hubbard S.S."/>
            <person name="Banfield J.F."/>
        </authorList>
    </citation>
    <scope>NUCLEOTIDE SEQUENCE [LARGE SCALE GENOMIC DNA]</scope>
</reference>
<feature type="transmembrane region" description="Helical" evidence="1">
    <location>
        <begin position="62"/>
        <end position="83"/>
    </location>
</feature>
<gene>
    <name evidence="2" type="ORF">A2866_04025</name>
</gene>
<feature type="transmembrane region" description="Helical" evidence="1">
    <location>
        <begin position="37"/>
        <end position="55"/>
    </location>
</feature>
<comment type="caution">
    <text evidence="2">The sequence shown here is derived from an EMBL/GenBank/DDBJ whole genome shotgun (WGS) entry which is preliminary data.</text>
</comment>
<evidence type="ECO:0000256" key="1">
    <source>
        <dbReference type="SAM" id="Phobius"/>
    </source>
</evidence>
<keyword evidence="1" id="KW-0472">Membrane</keyword>
<dbReference type="AlphaFoldDB" id="A0A1F7GPG4"/>
<proteinExistence type="predicted"/>
<accession>A0A1F7GPG4</accession>
<evidence type="ECO:0000313" key="3">
    <source>
        <dbReference type="Proteomes" id="UP000177026"/>
    </source>
</evidence>
<evidence type="ECO:0000313" key="2">
    <source>
        <dbReference type="EMBL" id="OGK20817.1"/>
    </source>
</evidence>
<keyword evidence="1" id="KW-1133">Transmembrane helix</keyword>
<dbReference type="EMBL" id="MFZI01000029">
    <property type="protein sequence ID" value="OGK20817.1"/>
    <property type="molecule type" value="Genomic_DNA"/>
</dbReference>
<protein>
    <submittedName>
        <fullName evidence="2">Uncharacterized protein</fullName>
    </submittedName>
</protein>
<name>A0A1F7GPG4_9BACT</name>
<dbReference type="Proteomes" id="UP000177026">
    <property type="component" value="Unassembled WGS sequence"/>
</dbReference>
<feature type="transmembrane region" description="Helical" evidence="1">
    <location>
        <begin position="89"/>
        <end position="107"/>
    </location>
</feature>
<organism evidence="2 3">
    <name type="scientific">Candidatus Roizmanbacteria bacterium RIFCSPHIGHO2_01_FULL_39_8</name>
    <dbReference type="NCBI Taxonomy" id="1802033"/>
    <lineage>
        <taxon>Bacteria</taxon>
        <taxon>Candidatus Roizmaniibacteriota</taxon>
    </lineage>
</organism>
<feature type="transmembrane region" description="Helical" evidence="1">
    <location>
        <begin position="12"/>
        <end position="31"/>
    </location>
</feature>
<keyword evidence="1" id="KW-0812">Transmembrane</keyword>